<comment type="caution">
    <text evidence="1">The sequence shown here is derived from an EMBL/GenBank/DDBJ whole genome shotgun (WGS) entry which is preliminary data.</text>
</comment>
<dbReference type="EMBL" id="JAKCXM010001093">
    <property type="protein sequence ID" value="KAJ0391366.1"/>
    <property type="molecule type" value="Genomic_DNA"/>
</dbReference>
<proteinExistence type="predicted"/>
<evidence type="ECO:0000313" key="2">
    <source>
        <dbReference type="Proteomes" id="UP001209570"/>
    </source>
</evidence>
<sequence length="376" mass="42263">MTSTVRCRFERHPQCRHDDLFHRSYQRTNRTKGSKILRCFPHCCPQHVARSFCGASLLVRVDASGIVDSDDQDDDDDGATRLLVVARFRLRAAPRLAVGDRLLRSAIESSLQSEDEPNNVWISSRGVQCGPRRGDWRFELNESARWFYGWESGVAKAHRLQEHVLEIVVFTDEAPRRPHRPHTHPEAQTQQTLLIVRATLESPPFKLISFRRATPQAMHALSVASASPKSPLVADVLHSRTVYPPESKLKLKRWRDLSVDQPWRTSVMNVDVDEDVDAIRPPEDTSKDATSSLLLKRPRLAHAIESDSAAAPWLALDTELHALLHARLRGATLALLCGDRRALFETHFASLLTWISARTNACGSSLRTSRGATTAT</sequence>
<keyword evidence="2" id="KW-1185">Reference proteome</keyword>
<reference evidence="1" key="1">
    <citation type="submission" date="2021-12" db="EMBL/GenBank/DDBJ databases">
        <title>Prjna785345.</title>
        <authorList>
            <person name="Rujirawat T."/>
            <person name="Krajaejun T."/>
        </authorList>
    </citation>
    <scope>NUCLEOTIDE SEQUENCE</scope>
    <source>
        <strain evidence="1">Pi057C3</strain>
    </source>
</reference>
<protein>
    <submittedName>
        <fullName evidence="1">Uncharacterized protein</fullName>
    </submittedName>
</protein>
<name>A0AAD5LSE4_PYTIN</name>
<organism evidence="1 2">
    <name type="scientific">Pythium insidiosum</name>
    <name type="common">Pythiosis disease agent</name>
    <dbReference type="NCBI Taxonomy" id="114742"/>
    <lineage>
        <taxon>Eukaryota</taxon>
        <taxon>Sar</taxon>
        <taxon>Stramenopiles</taxon>
        <taxon>Oomycota</taxon>
        <taxon>Peronosporomycetes</taxon>
        <taxon>Pythiales</taxon>
        <taxon>Pythiaceae</taxon>
        <taxon>Pythium</taxon>
    </lineage>
</organism>
<dbReference type="AlphaFoldDB" id="A0AAD5LSE4"/>
<gene>
    <name evidence="1" type="ORF">P43SY_011980</name>
</gene>
<accession>A0AAD5LSE4</accession>
<dbReference type="Proteomes" id="UP001209570">
    <property type="component" value="Unassembled WGS sequence"/>
</dbReference>
<evidence type="ECO:0000313" key="1">
    <source>
        <dbReference type="EMBL" id="KAJ0391366.1"/>
    </source>
</evidence>